<dbReference type="InterPro" id="IPR002288">
    <property type="entry name" value="DNA_gyrase_B_C"/>
</dbReference>
<evidence type="ECO:0000256" key="5">
    <source>
        <dbReference type="ARBA" id="ARBA00022741"/>
    </source>
</evidence>
<dbReference type="RefSeq" id="WP_129081243.1">
    <property type="nucleotide sequence ID" value="NZ_CP041070.1"/>
</dbReference>
<comment type="subunit">
    <text evidence="11">Heterotetramer, composed of two GyrA and two GyrB chains. In the heterotetramer, GyrA contains the active site tyrosine that forms a transient covalent intermediate with DNA, while GyrB binds cofactors and catalyzes ATP hydrolysis.</text>
</comment>
<evidence type="ECO:0000256" key="6">
    <source>
        <dbReference type="ARBA" id="ARBA00022840"/>
    </source>
</evidence>
<dbReference type="Pfam" id="PF00204">
    <property type="entry name" value="DNA_gyraseB"/>
    <property type="match status" value="1"/>
</dbReference>
<evidence type="ECO:0000256" key="9">
    <source>
        <dbReference type="ARBA" id="ARBA00023125"/>
    </source>
</evidence>
<feature type="domain" description="Toprim" evidence="12">
    <location>
        <begin position="416"/>
        <end position="530"/>
    </location>
</feature>
<evidence type="ECO:0000256" key="3">
    <source>
        <dbReference type="ARBA" id="ARBA00022490"/>
    </source>
</evidence>
<dbReference type="FunFam" id="3.30.230.10:FF:000005">
    <property type="entry name" value="DNA gyrase subunit B"/>
    <property type="match status" value="1"/>
</dbReference>
<evidence type="ECO:0000256" key="11">
    <source>
        <dbReference type="HAMAP-Rule" id="MF_01898"/>
    </source>
</evidence>
<dbReference type="Pfam" id="PF00986">
    <property type="entry name" value="DNA_gyraseB_C"/>
    <property type="match status" value="1"/>
</dbReference>
<evidence type="ECO:0000259" key="12">
    <source>
        <dbReference type="PROSITE" id="PS50880"/>
    </source>
</evidence>
<evidence type="ECO:0000256" key="10">
    <source>
        <dbReference type="ARBA" id="ARBA00023235"/>
    </source>
</evidence>
<organism evidence="13 14">
    <name type="scientific">Halarcobacter anaerophilus</name>
    <dbReference type="NCBI Taxonomy" id="877500"/>
    <lineage>
        <taxon>Bacteria</taxon>
        <taxon>Pseudomonadati</taxon>
        <taxon>Campylobacterota</taxon>
        <taxon>Epsilonproteobacteria</taxon>
        <taxon>Campylobacterales</taxon>
        <taxon>Arcobacteraceae</taxon>
        <taxon>Halarcobacter</taxon>
    </lineage>
</organism>
<dbReference type="Gene3D" id="3.30.230.10">
    <property type="match status" value="1"/>
</dbReference>
<dbReference type="GO" id="GO:0005524">
    <property type="term" value="F:ATP binding"/>
    <property type="evidence" value="ECO:0007669"/>
    <property type="project" value="UniProtKB-UniRule"/>
</dbReference>
<comment type="catalytic activity">
    <reaction evidence="1 11">
        <text>ATP-dependent breakage, passage and rejoining of double-stranded DNA.</text>
        <dbReference type="EC" id="5.6.2.2"/>
    </reaction>
</comment>
<dbReference type="FunFam" id="3.40.50.670:FF:000001">
    <property type="entry name" value="DNA topoisomerase 2"/>
    <property type="match status" value="1"/>
</dbReference>
<feature type="binding site" evidence="11">
    <location>
        <position position="497"/>
    </location>
    <ligand>
        <name>Mg(2+)</name>
        <dbReference type="ChEBI" id="CHEBI:18420"/>
        <label>2</label>
    </ligand>
</feature>
<dbReference type="NCBIfam" id="TIGR01059">
    <property type="entry name" value="gyrB"/>
    <property type="match status" value="1"/>
</dbReference>
<dbReference type="SMART" id="SM00433">
    <property type="entry name" value="TOP2c"/>
    <property type="match status" value="1"/>
</dbReference>
<keyword evidence="3 11" id="KW-0963">Cytoplasm</keyword>
<gene>
    <name evidence="11 13" type="primary">gyrB</name>
    <name evidence="13" type="ORF">CRV06_02720</name>
</gene>
<dbReference type="GO" id="GO:0005694">
    <property type="term" value="C:chromosome"/>
    <property type="evidence" value="ECO:0007669"/>
    <property type="project" value="InterPro"/>
</dbReference>
<dbReference type="FunFam" id="3.30.565.10:FF:000002">
    <property type="entry name" value="DNA gyrase subunit B"/>
    <property type="match status" value="1"/>
</dbReference>
<evidence type="ECO:0000256" key="8">
    <source>
        <dbReference type="ARBA" id="ARBA00023029"/>
    </source>
</evidence>
<dbReference type="STRING" id="877500.GCA_000935065_03153"/>
<dbReference type="SMART" id="SM00387">
    <property type="entry name" value="HATPase_c"/>
    <property type="match status" value="1"/>
</dbReference>
<dbReference type="EMBL" id="PDKO01000002">
    <property type="protein sequence ID" value="RXJ63874.1"/>
    <property type="molecule type" value="Genomic_DNA"/>
</dbReference>
<sequence length="773" mass="87467">MSQQEYGASNIKVLKGLEAVRKRPGMYIGDTNVNGLHHMVYEVVDNSIDEAMAGFCKNIKITMTKDGWIRVEDDGRGIPTAMHPTEKMSAATVVLTVLHAGGKFDKDTYKVSGGLHGVGVSVVNALSKDLKMTIYREGKIHYQEFSKGIPKSPLEVIGDAPRKTGTTIEFLADDSIFEVTSYNFETLAKRFKEVAYLNPFISITLEDEIKKVKEVYHFEGGIQQFVEDLNKDTPVSDAVAFSDRVDDVEVDIALMYNSTYTEKTLSFVNNIRTIDGGTHEAGFKAGLTRAIVKYVNNNANAREKDTKITGDDVREGLLAVVSVKVPEPQFEGQTKGKLGSSYVKPICQKLTNEKLDKYFEENPQQAKAIMDKALMAARGREAAKKARDLTRKKDAMTVGTLPGKLAECQSKDPEIRELYLVEGDSAGGSAKQGRDRVYQAILPLKGKILNVEKSRLDKILKSDEIRNMITALGCGIGEDFDEEKIRYHKIIIMTDADVDGSHIQTLLLTFFFRFLRPVVEKGYLYIAQPPLYRYKKGKNETYLKDNTALSNFLIENGAESFEFEGLGVNDLIDLLKTVSRYREMLLQLEKRYSLVEVLKHLIENSDLVKLEQSKLYEEVRSFIEEKGYNILSKSITEERIQLFVQTNEGLEELVIDDELFASPYFSEATYIYNKLIERDVSMFEGRDLVEVLEDIEGLAKKGAYIQRYKGLGEMNPEQLWETTMTPEDRRLLRVKIEDAEMASDTFTLFMGDEVEPRRNYIEEHAKDVEHLDV</sequence>
<evidence type="ECO:0000256" key="7">
    <source>
        <dbReference type="ARBA" id="ARBA00022842"/>
    </source>
</evidence>
<dbReference type="GO" id="GO:0006265">
    <property type="term" value="P:DNA topological change"/>
    <property type="evidence" value="ECO:0007669"/>
    <property type="project" value="UniProtKB-UniRule"/>
</dbReference>
<dbReference type="SUPFAM" id="SSF55874">
    <property type="entry name" value="ATPase domain of HSP90 chaperone/DNA topoisomerase II/histidine kinase"/>
    <property type="match status" value="1"/>
</dbReference>
<dbReference type="NCBIfam" id="NF011501">
    <property type="entry name" value="PRK14939.1"/>
    <property type="match status" value="1"/>
</dbReference>
<dbReference type="InterPro" id="IPR006171">
    <property type="entry name" value="TOPRIM_dom"/>
</dbReference>
<keyword evidence="14" id="KW-1185">Reference proteome</keyword>
<comment type="caution">
    <text evidence="13">The sequence shown here is derived from an EMBL/GenBank/DDBJ whole genome shotgun (WGS) entry which is preliminary data.</text>
</comment>
<dbReference type="HAMAP" id="MF_01898">
    <property type="entry name" value="GyrB"/>
    <property type="match status" value="1"/>
</dbReference>
<comment type="miscellaneous">
    <text evidence="11">Few gyrases are as efficient as E.coli at forming negative supercoils. Not all organisms have 2 type II topoisomerases; in organisms with a single type II topoisomerase this enzyme also has to decatenate newly replicated chromosomes.</text>
</comment>
<dbReference type="Proteomes" id="UP000290191">
    <property type="component" value="Unassembled WGS sequence"/>
</dbReference>
<dbReference type="InterPro" id="IPR003594">
    <property type="entry name" value="HATPase_dom"/>
</dbReference>
<reference evidence="13 14" key="1">
    <citation type="submission" date="2017-10" db="EMBL/GenBank/DDBJ databases">
        <title>Genomics of the genus Arcobacter.</title>
        <authorList>
            <person name="Perez-Cataluna A."/>
            <person name="Figueras M.J."/>
        </authorList>
    </citation>
    <scope>NUCLEOTIDE SEQUENCE [LARGE SCALE GENOMIC DNA]</scope>
    <source>
        <strain evidence="13 14">DSM 24636</strain>
    </source>
</reference>
<accession>A0A4Q0Y3U4</accession>
<keyword evidence="7 11" id="KW-0460">Magnesium</keyword>
<keyword evidence="6 11" id="KW-0067">ATP-binding</keyword>
<feature type="site" description="Interaction with DNA" evidence="11">
    <location>
        <position position="450"/>
    </location>
</feature>
<dbReference type="GO" id="GO:0003918">
    <property type="term" value="F:DNA topoisomerase type II (double strand cut, ATP-hydrolyzing) activity"/>
    <property type="evidence" value="ECO:0007669"/>
    <property type="project" value="UniProtKB-UniRule"/>
</dbReference>
<dbReference type="InterPro" id="IPR014721">
    <property type="entry name" value="Ribsml_uS5_D2-typ_fold_subgr"/>
</dbReference>
<dbReference type="PRINTS" id="PR00418">
    <property type="entry name" value="TPI2FAMILY"/>
</dbReference>
<dbReference type="InterPro" id="IPR036890">
    <property type="entry name" value="HATPase_C_sf"/>
</dbReference>
<evidence type="ECO:0000256" key="2">
    <source>
        <dbReference type="ARBA" id="ARBA00010708"/>
    </source>
</evidence>
<dbReference type="CDD" id="cd16928">
    <property type="entry name" value="HATPase_GyrB-like"/>
    <property type="match status" value="1"/>
</dbReference>
<comment type="cofactor">
    <cofactor evidence="11">
        <name>Mg(2+)</name>
        <dbReference type="ChEBI" id="CHEBI:18420"/>
    </cofactor>
    <cofactor evidence="11">
        <name>Mn(2+)</name>
        <dbReference type="ChEBI" id="CHEBI:29035"/>
    </cofactor>
    <cofactor evidence="11">
        <name>Ca(2+)</name>
        <dbReference type="ChEBI" id="CHEBI:29108"/>
    </cofactor>
    <text evidence="11">Binds two Mg(2+) per subunit. The magnesium ions form salt bridges with both the protein and the DNA. Can also accept other divalent metal cations, such as Mn(2+) or Ca(2+).</text>
</comment>
<keyword evidence="9" id="KW-0238">DNA-binding</keyword>
<dbReference type="PANTHER" id="PTHR45866:SF1">
    <property type="entry name" value="DNA GYRASE SUBUNIT B, MITOCHONDRIAL"/>
    <property type="match status" value="1"/>
</dbReference>
<dbReference type="InterPro" id="IPR020568">
    <property type="entry name" value="Ribosomal_Su5_D2-typ_SF"/>
</dbReference>
<keyword evidence="4 11" id="KW-0479">Metal-binding</keyword>
<dbReference type="GO" id="GO:0006261">
    <property type="term" value="P:DNA-templated DNA replication"/>
    <property type="evidence" value="ECO:0007669"/>
    <property type="project" value="UniProtKB-UniRule"/>
</dbReference>
<dbReference type="Pfam" id="PF02518">
    <property type="entry name" value="HATPase_c"/>
    <property type="match status" value="1"/>
</dbReference>
<evidence type="ECO:0000313" key="14">
    <source>
        <dbReference type="Proteomes" id="UP000290191"/>
    </source>
</evidence>
<keyword evidence="10 11" id="KW-0413">Isomerase</keyword>
<dbReference type="InterPro" id="IPR001241">
    <property type="entry name" value="Topo_IIA"/>
</dbReference>
<dbReference type="InterPro" id="IPR018522">
    <property type="entry name" value="TopoIIA_CS"/>
</dbReference>
<evidence type="ECO:0000256" key="1">
    <source>
        <dbReference type="ARBA" id="ARBA00000185"/>
    </source>
</evidence>
<dbReference type="PANTHER" id="PTHR45866">
    <property type="entry name" value="DNA GYRASE/TOPOISOMERASE SUBUNIT B"/>
    <property type="match status" value="1"/>
</dbReference>
<evidence type="ECO:0000313" key="13">
    <source>
        <dbReference type="EMBL" id="RXJ63874.1"/>
    </source>
</evidence>
<dbReference type="PROSITE" id="PS00177">
    <property type="entry name" value="TOPOISOMERASE_II"/>
    <property type="match status" value="1"/>
</dbReference>
<dbReference type="Gene3D" id="3.40.50.670">
    <property type="match status" value="2"/>
</dbReference>
<dbReference type="Pfam" id="PF01751">
    <property type="entry name" value="Toprim"/>
    <property type="match status" value="1"/>
</dbReference>
<evidence type="ECO:0000256" key="4">
    <source>
        <dbReference type="ARBA" id="ARBA00022723"/>
    </source>
</evidence>
<keyword evidence="8 11" id="KW-0799">Topoisomerase</keyword>
<dbReference type="InterPro" id="IPR013759">
    <property type="entry name" value="Topo_IIA_B_C"/>
</dbReference>
<dbReference type="Gene3D" id="3.30.565.10">
    <property type="entry name" value="Histidine kinase-like ATPase, C-terminal domain"/>
    <property type="match status" value="1"/>
</dbReference>
<dbReference type="SUPFAM" id="SSF54211">
    <property type="entry name" value="Ribosomal protein S5 domain 2-like"/>
    <property type="match status" value="1"/>
</dbReference>
<comment type="subcellular location">
    <subcellularLocation>
        <location evidence="11">Cytoplasm</location>
    </subcellularLocation>
</comment>
<dbReference type="GO" id="GO:0046872">
    <property type="term" value="F:metal ion binding"/>
    <property type="evidence" value="ECO:0007669"/>
    <property type="project" value="UniProtKB-KW"/>
</dbReference>
<dbReference type="PRINTS" id="PR01159">
    <property type="entry name" value="DNAGYRASEB"/>
</dbReference>
<dbReference type="InterPro" id="IPR011557">
    <property type="entry name" value="GyrB"/>
</dbReference>
<dbReference type="EC" id="5.6.2.2" evidence="11"/>
<proteinExistence type="inferred from homology"/>
<dbReference type="CDD" id="cd00822">
    <property type="entry name" value="TopoII_Trans_DNA_gyrase"/>
    <property type="match status" value="1"/>
</dbReference>
<dbReference type="InterPro" id="IPR013760">
    <property type="entry name" value="Topo_IIA-like_dom_sf"/>
</dbReference>
<comment type="similarity">
    <text evidence="2 11">Belongs to the type II topoisomerase GyrB family.</text>
</comment>
<dbReference type="SUPFAM" id="SSF56719">
    <property type="entry name" value="Type II DNA topoisomerase"/>
    <property type="match status" value="2"/>
</dbReference>
<name>A0A4Q0Y3U4_9BACT</name>
<protein>
    <recommendedName>
        <fullName evidence="11">DNA gyrase subunit B</fullName>
        <ecNumber evidence="11">5.6.2.2</ecNumber>
    </recommendedName>
</protein>
<dbReference type="Pfam" id="PF21249">
    <property type="entry name" value="GyrB_hook"/>
    <property type="match status" value="1"/>
</dbReference>
<dbReference type="AlphaFoldDB" id="A0A4Q0Y3U4"/>
<dbReference type="GO" id="GO:0005737">
    <property type="term" value="C:cytoplasm"/>
    <property type="evidence" value="ECO:0007669"/>
    <property type="project" value="UniProtKB-SubCell"/>
</dbReference>
<dbReference type="PROSITE" id="PS50880">
    <property type="entry name" value="TOPRIM"/>
    <property type="match status" value="1"/>
</dbReference>
<dbReference type="InterPro" id="IPR013506">
    <property type="entry name" value="Topo_IIA_bsu_dom2"/>
</dbReference>
<dbReference type="OrthoDB" id="9802808at2"/>
<dbReference type="NCBIfam" id="NF004189">
    <property type="entry name" value="PRK05644.1"/>
    <property type="match status" value="1"/>
</dbReference>
<comment type="function">
    <text evidence="11">A type II topoisomerase that negatively supercoils closed circular double-stranded (ds) DNA in an ATP-dependent manner to modulate DNA topology and maintain chromosomes in an underwound state. Negative supercoiling favors strand separation, and DNA replication, transcription, recombination and repair, all of which involve strand separation. Also able to catalyze the interconversion of other topological isomers of dsDNA rings, including catenanes and knotted rings. Type II topoisomerases break and join 2 DNA strands simultaneously in an ATP-dependent manner.</text>
</comment>
<feature type="site" description="Interaction with DNA" evidence="11">
    <location>
        <position position="447"/>
    </location>
</feature>
<keyword evidence="5 11" id="KW-0547">Nucleotide-binding</keyword>
<dbReference type="InterPro" id="IPR000565">
    <property type="entry name" value="Topo_IIA_B"/>
</dbReference>
<dbReference type="InterPro" id="IPR049353">
    <property type="entry name" value="GyrB_hook"/>
</dbReference>
<feature type="binding site" evidence="11">
    <location>
        <position position="495"/>
    </location>
    <ligand>
        <name>Mg(2+)</name>
        <dbReference type="ChEBI" id="CHEBI:18420"/>
        <label>2</label>
    </ligand>
</feature>
<dbReference type="GO" id="GO:0003677">
    <property type="term" value="F:DNA binding"/>
    <property type="evidence" value="ECO:0007669"/>
    <property type="project" value="UniProtKB-KW"/>
</dbReference>
<feature type="binding site" evidence="11">
    <location>
        <position position="495"/>
    </location>
    <ligand>
        <name>Mg(2+)</name>
        <dbReference type="ChEBI" id="CHEBI:18420"/>
        <label>1</label>
        <note>catalytic</note>
    </ligand>
</feature>
<feature type="binding site" evidence="11">
    <location>
        <position position="422"/>
    </location>
    <ligand>
        <name>Mg(2+)</name>
        <dbReference type="ChEBI" id="CHEBI:18420"/>
        <label>1</label>
        <note>catalytic</note>
    </ligand>
</feature>